<name>A0A251VHY0_HELAN</name>
<proteinExistence type="predicted"/>
<organism evidence="1 2">
    <name type="scientific">Helianthus annuus</name>
    <name type="common">Common sunflower</name>
    <dbReference type="NCBI Taxonomy" id="4232"/>
    <lineage>
        <taxon>Eukaryota</taxon>
        <taxon>Viridiplantae</taxon>
        <taxon>Streptophyta</taxon>
        <taxon>Embryophyta</taxon>
        <taxon>Tracheophyta</taxon>
        <taxon>Spermatophyta</taxon>
        <taxon>Magnoliopsida</taxon>
        <taxon>eudicotyledons</taxon>
        <taxon>Gunneridae</taxon>
        <taxon>Pentapetalae</taxon>
        <taxon>asterids</taxon>
        <taxon>campanulids</taxon>
        <taxon>Asterales</taxon>
        <taxon>Asteraceae</taxon>
        <taxon>Asteroideae</taxon>
        <taxon>Heliantheae alliance</taxon>
        <taxon>Heliantheae</taxon>
        <taxon>Helianthus</taxon>
    </lineage>
</organism>
<evidence type="ECO:0000313" key="1">
    <source>
        <dbReference type="EMBL" id="OTG34763.1"/>
    </source>
</evidence>
<gene>
    <name evidence="1" type="ORF">HannXRQ_Chr02g0049371</name>
</gene>
<evidence type="ECO:0000313" key="2">
    <source>
        <dbReference type="Proteomes" id="UP000215914"/>
    </source>
</evidence>
<sequence length="282" mass="32906">MVLWEITLATAYFLGLKRTYRHALRIQRRLVSPNYPTVRQFLHSKTRTVFDVTLKVHREVQKRDIEVGRNLGNWILQWLDRMKPAAQIQAGGPIQYTSNTMRIPSKRLSDYRRQITAPAGVWYQESRKRLATSSRNLLLTAYPTVSRLLRRQVPVTSNMQYRQLVSSGNGFTKGVIRDDIMQWLSRLYNDLCVEVPLRHNTPILDYRRRITAPAGVWYQESRKRLATSSRNLLLTAYPTVSRLLRRQVPVTSNMQYRQLVSSGNGFTKGVIRDDIMQWLSRG</sequence>
<dbReference type="EMBL" id="CM007891">
    <property type="protein sequence ID" value="OTG34763.1"/>
    <property type="molecule type" value="Genomic_DNA"/>
</dbReference>
<protein>
    <submittedName>
        <fullName evidence="1">Uncharacterized protein</fullName>
    </submittedName>
</protein>
<dbReference type="Proteomes" id="UP000215914">
    <property type="component" value="Chromosome 2"/>
</dbReference>
<dbReference type="InParanoid" id="A0A251VHY0"/>
<reference evidence="2" key="1">
    <citation type="journal article" date="2017" name="Nature">
        <title>The sunflower genome provides insights into oil metabolism, flowering and Asterid evolution.</title>
        <authorList>
            <person name="Badouin H."/>
            <person name="Gouzy J."/>
            <person name="Grassa C.J."/>
            <person name="Murat F."/>
            <person name="Staton S.E."/>
            <person name="Cottret L."/>
            <person name="Lelandais-Briere C."/>
            <person name="Owens G.L."/>
            <person name="Carrere S."/>
            <person name="Mayjonade B."/>
            <person name="Legrand L."/>
            <person name="Gill N."/>
            <person name="Kane N.C."/>
            <person name="Bowers J.E."/>
            <person name="Hubner S."/>
            <person name="Bellec A."/>
            <person name="Berard A."/>
            <person name="Berges H."/>
            <person name="Blanchet N."/>
            <person name="Boniface M.C."/>
            <person name="Brunel D."/>
            <person name="Catrice O."/>
            <person name="Chaidir N."/>
            <person name="Claudel C."/>
            <person name="Donnadieu C."/>
            <person name="Faraut T."/>
            <person name="Fievet G."/>
            <person name="Helmstetter N."/>
            <person name="King M."/>
            <person name="Knapp S.J."/>
            <person name="Lai Z."/>
            <person name="Le Paslier M.C."/>
            <person name="Lippi Y."/>
            <person name="Lorenzon L."/>
            <person name="Mandel J.R."/>
            <person name="Marage G."/>
            <person name="Marchand G."/>
            <person name="Marquand E."/>
            <person name="Bret-Mestries E."/>
            <person name="Morien E."/>
            <person name="Nambeesan S."/>
            <person name="Nguyen T."/>
            <person name="Pegot-Espagnet P."/>
            <person name="Pouilly N."/>
            <person name="Raftis F."/>
            <person name="Sallet E."/>
            <person name="Schiex T."/>
            <person name="Thomas J."/>
            <person name="Vandecasteele C."/>
            <person name="Vares D."/>
            <person name="Vear F."/>
            <person name="Vautrin S."/>
            <person name="Crespi M."/>
            <person name="Mangin B."/>
            <person name="Burke J.M."/>
            <person name="Salse J."/>
            <person name="Munos S."/>
            <person name="Vincourt P."/>
            <person name="Rieseberg L.H."/>
            <person name="Langlade N.B."/>
        </authorList>
    </citation>
    <scope>NUCLEOTIDE SEQUENCE [LARGE SCALE GENOMIC DNA]</scope>
    <source>
        <strain evidence="2">cv. SF193</strain>
    </source>
</reference>
<dbReference type="PANTHER" id="PTHR35998">
    <property type="entry name" value="OS02G0127900 PROTEIN"/>
    <property type="match status" value="1"/>
</dbReference>
<keyword evidence="2" id="KW-1185">Reference proteome</keyword>
<accession>A0A251VHY0</accession>
<dbReference type="AlphaFoldDB" id="A0A251VHY0"/>
<dbReference type="PANTHER" id="PTHR35998:SF1">
    <property type="entry name" value="OS02G0127900 PROTEIN"/>
    <property type="match status" value="1"/>
</dbReference>